<feature type="repeat" description="TPR" evidence="3">
    <location>
        <begin position="225"/>
        <end position="258"/>
    </location>
</feature>
<reference evidence="5" key="1">
    <citation type="submission" date="2022-12" db="EMBL/GenBank/DDBJ databases">
        <title>Reference genome sequencing for broad-spectrum identification of bacterial and archaeal isolates by mass spectrometry.</title>
        <authorList>
            <person name="Sekiguchi Y."/>
            <person name="Tourlousse D.M."/>
        </authorList>
    </citation>
    <scope>NUCLEOTIDE SEQUENCE</scope>
    <source>
        <strain evidence="5">H2</strain>
    </source>
</reference>
<keyword evidence="1" id="KW-0677">Repeat</keyword>
<dbReference type="Pfam" id="PF14559">
    <property type="entry name" value="TPR_19"/>
    <property type="match status" value="2"/>
</dbReference>
<keyword evidence="6" id="KW-1185">Reference proteome</keyword>
<dbReference type="Pfam" id="PF13174">
    <property type="entry name" value="TPR_6"/>
    <property type="match status" value="1"/>
</dbReference>
<dbReference type="Pfam" id="PF19413">
    <property type="entry name" value="YaiO"/>
    <property type="match status" value="1"/>
</dbReference>
<dbReference type="Proteomes" id="UP001144352">
    <property type="component" value="Unassembled WGS sequence"/>
</dbReference>
<dbReference type="NCBIfam" id="TIGR04390">
    <property type="entry name" value="OMP_YaiO_dom"/>
    <property type="match status" value="1"/>
</dbReference>
<dbReference type="InterPro" id="IPR011990">
    <property type="entry name" value="TPR-like_helical_dom_sf"/>
</dbReference>
<dbReference type="Pfam" id="PF13181">
    <property type="entry name" value="TPR_8"/>
    <property type="match status" value="1"/>
</dbReference>
<dbReference type="InterPro" id="IPR051012">
    <property type="entry name" value="CellSynth/LPSAsmb/PSIAsmb"/>
</dbReference>
<evidence type="ECO:0000256" key="3">
    <source>
        <dbReference type="PROSITE-ProRule" id="PRU00339"/>
    </source>
</evidence>
<name>A0A9W6LE66_9BACT</name>
<feature type="domain" description="YaiO beta-barrel" evidence="4">
    <location>
        <begin position="675"/>
        <end position="819"/>
    </location>
</feature>
<dbReference type="InterPro" id="IPR019734">
    <property type="entry name" value="TPR_rpt"/>
</dbReference>
<organism evidence="5 6">
    <name type="scientific">Geobacter hydrogenophilus</name>
    <dbReference type="NCBI Taxonomy" id="40983"/>
    <lineage>
        <taxon>Bacteria</taxon>
        <taxon>Pseudomonadati</taxon>
        <taxon>Thermodesulfobacteriota</taxon>
        <taxon>Desulfuromonadia</taxon>
        <taxon>Geobacterales</taxon>
        <taxon>Geobacteraceae</taxon>
        <taxon>Geobacter</taxon>
    </lineage>
</organism>
<dbReference type="InterPro" id="IPR030887">
    <property type="entry name" value="Beta-barrel_YaiO"/>
</dbReference>
<feature type="repeat" description="TPR" evidence="3">
    <location>
        <begin position="81"/>
        <end position="114"/>
    </location>
</feature>
<evidence type="ECO:0000259" key="4">
    <source>
        <dbReference type="Pfam" id="PF19413"/>
    </source>
</evidence>
<evidence type="ECO:0000313" key="5">
    <source>
        <dbReference type="EMBL" id="GLI39196.1"/>
    </source>
</evidence>
<evidence type="ECO:0000256" key="1">
    <source>
        <dbReference type="ARBA" id="ARBA00022737"/>
    </source>
</evidence>
<evidence type="ECO:0000313" key="6">
    <source>
        <dbReference type="Proteomes" id="UP001144352"/>
    </source>
</evidence>
<dbReference type="SMART" id="SM00028">
    <property type="entry name" value="TPR"/>
    <property type="match status" value="6"/>
</dbReference>
<proteinExistence type="predicted"/>
<dbReference type="Pfam" id="PF13432">
    <property type="entry name" value="TPR_16"/>
    <property type="match status" value="3"/>
</dbReference>
<evidence type="ECO:0000256" key="2">
    <source>
        <dbReference type="ARBA" id="ARBA00022803"/>
    </source>
</evidence>
<dbReference type="RefSeq" id="WP_214185191.1">
    <property type="nucleotide sequence ID" value="NZ_BSDS01000002.1"/>
</dbReference>
<dbReference type="Gene3D" id="1.25.40.10">
    <property type="entry name" value="Tetratricopeptide repeat domain"/>
    <property type="match status" value="3"/>
</dbReference>
<keyword evidence="2 3" id="KW-0802">TPR repeat</keyword>
<comment type="caution">
    <text evidence="5">The sequence shown here is derived from an EMBL/GenBank/DDBJ whole genome shotgun (WGS) entry which is preliminary data.</text>
</comment>
<dbReference type="PANTHER" id="PTHR45586">
    <property type="entry name" value="TPR REPEAT-CONTAINING PROTEIN PA4667"/>
    <property type="match status" value="1"/>
</dbReference>
<protein>
    <recommendedName>
        <fullName evidence="4">YaiO beta-barrel domain-containing protein</fullName>
    </recommendedName>
</protein>
<dbReference type="PROSITE" id="PS50005">
    <property type="entry name" value="TPR"/>
    <property type="match status" value="2"/>
</dbReference>
<dbReference type="PANTHER" id="PTHR45586:SF1">
    <property type="entry name" value="LIPOPOLYSACCHARIDE ASSEMBLY PROTEIN B"/>
    <property type="match status" value="1"/>
</dbReference>
<gene>
    <name evidence="5" type="ORF">GHYDROH2_26970</name>
</gene>
<dbReference type="SUPFAM" id="SSF48452">
    <property type="entry name" value="TPR-like"/>
    <property type="match status" value="2"/>
</dbReference>
<sequence>MKPRRDKTTQESCRKKTLRSLVVVCTLVVTLQPLVNMHEASAKTISYERGISRVKGFIARKQFGDAERLLSAMLRDYPGNPEILSLRGRVYLWNGKPSAAISDFNRALRRREDPSVRNELGKAETAEQISRANIFLSQGKTAEAERILISLFDARRDRYTTGLLLGKIYTNSANYGNARDLYRTLHQDYPRDHDITLLYIRSLIMAGNPERAEQEVALLPGESHPSLHLARAAVLKTRGEYAEAVESYRRALKLQDDPSVRKEMQSLETLVSLRKADAALTSGKPELAEGVLRPLYSAGISSYDAGHRLARIAVNRKDYDETLTIYRRLLNDYPSDNDTVAAYLDTLLIAGKTDAAGAYLATLPGERSPELRLRYARLLYRTGRYAEAVEEYRRLQSGATDPSVADEAAKAERTDALWRANRLDAGGKTSEAEQIWRNLYESGKERYESGVRLARLYQKRGEFDRAATTLGELCKAYPADQDLRLALIDALLAAGNLVSAERELTHLADDHSPQVSLRRGRLMYRLKRYEEAVQSFKTAGDTLEPTVRKEREAAENSLALSKALTLMRAGKLEEAKALWNELFLSGRERYESGYQLGMAYLRQRDFMRAREHFTGLSEEFPKDPGFFALAVESNLLSRDVKTASAMVRDASPERADYLRREREDLIYRVHPNYAQISGLLAGYDHGISSGRELALTISQRIDPATVVINAATVHRYDKDDAEFGAEVTFPLQNRPYYGTLGLTYSPDANFLPQTTFRGEGTYVRNGMEYSLGYTRMNFRDDGVNILVAGVLGYLAPTVTLSERLYVVPEKGTFSLLSTLHYEPTHLLRSYYSLGIGTASETNHELNATDRYFTVSNRLGVEYRPIASISGGGEIFDEFRDGLYNRYGIQLFVKYWW</sequence>
<accession>A0A9W6LE66</accession>
<dbReference type="AlphaFoldDB" id="A0A9W6LE66"/>
<dbReference type="EMBL" id="BSDS01000002">
    <property type="protein sequence ID" value="GLI39196.1"/>
    <property type="molecule type" value="Genomic_DNA"/>
</dbReference>